<dbReference type="SMART" id="SM00283">
    <property type="entry name" value="MA"/>
    <property type="match status" value="1"/>
</dbReference>
<dbReference type="GO" id="GO:0004888">
    <property type="term" value="F:transmembrane signaling receptor activity"/>
    <property type="evidence" value="ECO:0007669"/>
    <property type="project" value="InterPro"/>
</dbReference>
<dbReference type="GO" id="GO:0005886">
    <property type="term" value="C:plasma membrane"/>
    <property type="evidence" value="ECO:0007669"/>
    <property type="project" value="UniProtKB-SubCell"/>
</dbReference>
<feature type="transmembrane region" description="Helical" evidence="11">
    <location>
        <begin position="20"/>
        <end position="40"/>
    </location>
</feature>
<dbReference type="GO" id="GO:0006935">
    <property type="term" value="P:chemotaxis"/>
    <property type="evidence" value="ECO:0007669"/>
    <property type="project" value="InterPro"/>
</dbReference>
<evidence type="ECO:0000259" key="12">
    <source>
        <dbReference type="PROSITE" id="PS50111"/>
    </source>
</evidence>
<keyword evidence="6 11" id="KW-0472">Membrane</keyword>
<dbReference type="PRINTS" id="PR00260">
    <property type="entry name" value="CHEMTRNSDUCR"/>
</dbReference>
<dbReference type="SUPFAM" id="SSF58104">
    <property type="entry name" value="Methyl-accepting chemotaxis protein (MCP) signaling domain"/>
    <property type="match status" value="1"/>
</dbReference>
<dbReference type="InterPro" id="IPR004089">
    <property type="entry name" value="MCPsignal_dom"/>
</dbReference>
<keyword evidence="7 9" id="KW-0807">Transducer</keyword>
<dbReference type="PANTHER" id="PTHR32089:SF112">
    <property type="entry name" value="LYSOZYME-LIKE PROTEIN-RELATED"/>
    <property type="match status" value="1"/>
</dbReference>
<dbReference type="Pfam" id="PF00015">
    <property type="entry name" value="MCPsignal"/>
    <property type="match status" value="1"/>
</dbReference>
<keyword evidence="10" id="KW-0175">Coiled coil</keyword>
<dbReference type="Proteomes" id="UP000243778">
    <property type="component" value="Unassembled WGS sequence"/>
</dbReference>
<dbReference type="RefSeq" id="WP_090229283.1">
    <property type="nucleotide sequence ID" value="NZ_JAMOIJ010000001.1"/>
</dbReference>
<evidence type="ECO:0000256" key="4">
    <source>
        <dbReference type="ARBA" id="ARBA00022692"/>
    </source>
</evidence>
<dbReference type="OrthoDB" id="9808588at2"/>
<evidence type="ECO:0000256" key="10">
    <source>
        <dbReference type="SAM" id="Coils"/>
    </source>
</evidence>
<keyword evidence="3" id="KW-0488">Methylation</keyword>
<dbReference type="EMBL" id="FNNU01000004">
    <property type="protein sequence ID" value="SDX39618.1"/>
    <property type="molecule type" value="Genomic_DNA"/>
</dbReference>
<evidence type="ECO:0000256" key="9">
    <source>
        <dbReference type="PROSITE-ProRule" id="PRU00284"/>
    </source>
</evidence>
<evidence type="ECO:0000256" key="6">
    <source>
        <dbReference type="ARBA" id="ARBA00023136"/>
    </source>
</evidence>
<dbReference type="InterPro" id="IPR004090">
    <property type="entry name" value="Chemotax_Me-accpt_rcpt"/>
</dbReference>
<gene>
    <name evidence="13" type="ORF">SAMN05216287_2793</name>
</gene>
<evidence type="ECO:0000256" key="1">
    <source>
        <dbReference type="ARBA" id="ARBA00004236"/>
    </source>
</evidence>
<name>A0A1H3BD30_9PSED</name>
<dbReference type="AlphaFoldDB" id="A0A1H3BD30"/>
<accession>A0A1H3BD30</accession>
<dbReference type="STRING" id="1007099.SAMN05216287_2793"/>
<keyword evidence="2" id="KW-1003">Cell membrane</keyword>
<dbReference type="PROSITE" id="PS50111">
    <property type="entry name" value="CHEMOTAXIS_TRANSDUC_2"/>
    <property type="match status" value="1"/>
</dbReference>
<dbReference type="GO" id="GO:0007165">
    <property type="term" value="P:signal transduction"/>
    <property type="evidence" value="ECO:0007669"/>
    <property type="project" value="UniProtKB-KW"/>
</dbReference>
<evidence type="ECO:0000256" key="8">
    <source>
        <dbReference type="ARBA" id="ARBA00029447"/>
    </source>
</evidence>
<evidence type="ECO:0000256" key="11">
    <source>
        <dbReference type="SAM" id="Phobius"/>
    </source>
</evidence>
<feature type="domain" description="Methyl-accepting transducer" evidence="12">
    <location>
        <begin position="199"/>
        <end position="392"/>
    </location>
</feature>
<comment type="subcellular location">
    <subcellularLocation>
        <location evidence="1">Cell membrane</location>
    </subcellularLocation>
</comment>
<feature type="coiled-coil region" evidence="10">
    <location>
        <begin position="217"/>
        <end position="244"/>
    </location>
</feature>
<dbReference type="Gene3D" id="1.10.287.950">
    <property type="entry name" value="Methyl-accepting chemotaxis protein"/>
    <property type="match status" value="1"/>
</dbReference>
<dbReference type="PANTHER" id="PTHR32089">
    <property type="entry name" value="METHYL-ACCEPTING CHEMOTAXIS PROTEIN MCPB"/>
    <property type="match status" value="1"/>
</dbReference>
<proteinExistence type="inferred from homology"/>
<evidence type="ECO:0000313" key="13">
    <source>
        <dbReference type="EMBL" id="SDX39618.1"/>
    </source>
</evidence>
<keyword evidence="14" id="KW-1185">Reference proteome</keyword>
<comment type="similarity">
    <text evidence="8">Belongs to the methyl-accepting chemotaxis (MCP) protein family.</text>
</comment>
<organism evidence="13 14">
    <name type="scientific">Pseudomonas kuykendallii</name>
    <dbReference type="NCBI Taxonomy" id="1007099"/>
    <lineage>
        <taxon>Bacteria</taxon>
        <taxon>Pseudomonadati</taxon>
        <taxon>Pseudomonadota</taxon>
        <taxon>Gammaproteobacteria</taxon>
        <taxon>Pseudomonadales</taxon>
        <taxon>Pseudomonadaceae</taxon>
        <taxon>Pseudomonas</taxon>
    </lineage>
</organism>
<sequence length="489" mass="53919">MSQAMRSQTSRHSPFLNQKFIICCTVFVTLNLLLAGWQMLTLGFSWPQVLVPCISIAFSLYAIAHSKRPIATLNQMARVILSCREGDLHQRITHTAGLGEVGKVAWELNEFLDLVETYFKEINTCFGMVAERKFYRRALSAGLPGEFATSLSHINQAITAMEENTRYVMRNRLSSSLHALNTSNLLTNLRGNQNDLNVVAAEIESVAAIAERNRDNAHDSRQEVDQLNDSLAHINERMQSMAESADALGNASGSIGQALRIIAEIAEQTNLLALNAAIEAARAGDIGRGFAVVADEVRALAHRTKQATGEISGIIGGFRERVGVMVEQTLSTGQQSAKVSAQVDAFRSRFSEFASSSQSTIEQLSRAKDLSFASRVKMDHIMYMQNAYARVEGTDSQYGIDEGSPQDWYHNGTGQALFGQTRAYRDLERPQSDMHQAVAKAMDLSAQDWESDEQVHDGIVNAFNSAEGASREVIRQIGNMVDEKHRAQA</sequence>
<keyword evidence="4 11" id="KW-0812">Transmembrane</keyword>
<evidence type="ECO:0000256" key="2">
    <source>
        <dbReference type="ARBA" id="ARBA00022475"/>
    </source>
</evidence>
<protein>
    <submittedName>
        <fullName evidence="13">Methyl-accepting chemotaxis protein (MCP) signalling domain-containing protein</fullName>
    </submittedName>
</protein>
<evidence type="ECO:0000256" key="3">
    <source>
        <dbReference type="ARBA" id="ARBA00022481"/>
    </source>
</evidence>
<keyword evidence="5 11" id="KW-1133">Transmembrane helix</keyword>
<evidence type="ECO:0000256" key="7">
    <source>
        <dbReference type="ARBA" id="ARBA00023224"/>
    </source>
</evidence>
<reference evidence="14" key="1">
    <citation type="submission" date="2016-10" db="EMBL/GenBank/DDBJ databases">
        <authorList>
            <person name="Varghese N."/>
            <person name="Submissions S."/>
        </authorList>
    </citation>
    <scope>NUCLEOTIDE SEQUENCE [LARGE SCALE GENOMIC DNA]</scope>
    <source>
        <strain evidence="14">NRRL B-59562</strain>
    </source>
</reference>
<evidence type="ECO:0000256" key="5">
    <source>
        <dbReference type="ARBA" id="ARBA00022989"/>
    </source>
</evidence>
<evidence type="ECO:0000313" key="14">
    <source>
        <dbReference type="Proteomes" id="UP000243778"/>
    </source>
</evidence>